<keyword evidence="3" id="KW-1185">Reference proteome</keyword>
<dbReference type="PANTHER" id="PTHR36698">
    <property type="entry name" value="BLL5892 PROTEIN"/>
    <property type="match status" value="1"/>
</dbReference>
<dbReference type="Pfam" id="PF02470">
    <property type="entry name" value="MlaD"/>
    <property type="match status" value="1"/>
</dbReference>
<evidence type="ECO:0000313" key="3">
    <source>
        <dbReference type="Proteomes" id="UP000006034"/>
    </source>
</evidence>
<comment type="caution">
    <text evidence="2">The sequence shown here is derived from an EMBL/GenBank/DDBJ whole genome shotgun (WGS) entry which is preliminary data.</text>
</comment>
<reference evidence="2 3" key="1">
    <citation type="submission" date="2010-10" db="EMBL/GenBank/DDBJ databases">
        <authorList>
            <consortium name="The Broad Institute Genome Sequencing Platform"/>
            <person name="Ward D."/>
            <person name="Earl A."/>
            <person name="Feldgarden M."/>
            <person name="Young S.K."/>
            <person name="Gargeya S."/>
            <person name="Zeng Q."/>
            <person name="Alvarado L."/>
            <person name="Berlin A."/>
            <person name="Bochicchio J."/>
            <person name="Chapman S.B."/>
            <person name="Chen Z."/>
            <person name="Freedman E."/>
            <person name="Gellesch M."/>
            <person name="Goldberg J."/>
            <person name="Griggs A."/>
            <person name="Gujja S."/>
            <person name="Heilman E."/>
            <person name="Heiman D."/>
            <person name="Howarth C."/>
            <person name="Mehta T."/>
            <person name="Neiman D."/>
            <person name="Pearson M."/>
            <person name="Roberts A."/>
            <person name="Saif S."/>
            <person name="Shea T."/>
            <person name="Shenoy N."/>
            <person name="Sisk P."/>
            <person name="Stolte C."/>
            <person name="Sykes S."/>
            <person name="White J."/>
            <person name="Yandava C."/>
            <person name="Allen-Vercoe E."/>
            <person name="Sibley C."/>
            <person name="Ambrose C.E."/>
            <person name="Strauss J."/>
            <person name="Daigneault M."/>
            <person name="Haas B."/>
            <person name="Nusbaum C."/>
            <person name="Birren B."/>
        </authorList>
    </citation>
    <scope>NUCLEOTIDE SEQUENCE [LARGE SCALE GENOMIC DNA]</scope>
    <source>
        <strain evidence="2 3">3_1_6</strain>
    </source>
</reference>
<dbReference type="RefSeq" id="WP_005025243.1">
    <property type="nucleotide sequence ID" value="NZ_KE150238.1"/>
</dbReference>
<dbReference type="eggNOG" id="COG1463">
    <property type="taxonomic scope" value="Bacteria"/>
</dbReference>
<proteinExistence type="predicted"/>
<dbReference type="STRING" id="563192.HMPREF0179_00795"/>
<evidence type="ECO:0000313" key="2">
    <source>
        <dbReference type="EMBL" id="EFV45375.1"/>
    </source>
</evidence>
<accession>E5Y3N4</accession>
<dbReference type="InterPro" id="IPR003399">
    <property type="entry name" value="Mce/MlaD"/>
</dbReference>
<dbReference type="Proteomes" id="UP000006034">
    <property type="component" value="Unassembled WGS sequence"/>
</dbReference>
<reference evidence="2 3" key="2">
    <citation type="submission" date="2013-04" db="EMBL/GenBank/DDBJ databases">
        <title>The Genome Sequence of Bilophila wadsworthia 3_1_6.</title>
        <authorList>
            <consortium name="The Broad Institute Genomics Platform"/>
            <person name="Earl A."/>
            <person name="Ward D."/>
            <person name="Feldgarden M."/>
            <person name="Gevers D."/>
            <person name="Sibley C."/>
            <person name="Strauss J."/>
            <person name="Allen-Vercoe E."/>
            <person name="Walker B."/>
            <person name="Young S."/>
            <person name="Zeng Q."/>
            <person name="Gargeya S."/>
            <person name="Fitzgerald M."/>
            <person name="Haas B."/>
            <person name="Abouelleil A."/>
            <person name="Allen A.W."/>
            <person name="Alvarado L."/>
            <person name="Arachchi H.M."/>
            <person name="Berlin A.M."/>
            <person name="Chapman S.B."/>
            <person name="Gainer-Dewar J."/>
            <person name="Goldberg J."/>
            <person name="Griggs A."/>
            <person name="Gujja S."/>
            <person name="Hansen M."/>
            <person name="Howarth C."/>
            <person name="Imamovic A."/>
            <person name="Ireland A."/>
            <person name="Larimer J."/>
            <person name="McCowan C."/>
            <person name="Murphy C."/>
            <person name="Pearson M."/>
            <person name="Poon T.W."/>
            <person name="Priest M."/>
            <person name="Roberts A."/>
            <person name="Saif S."/>
            <person name="Shea T."/>
            <person name="Sisk P."/>
            <person name="Sykes S."/>
            <person name="Wortman J."/>
            <person name="Nusbaum C."/>
            <person name="Birren B."/>
        </authorList>
    </citation>
    <scope>NUCLEOTIDE SEQUENCE [LARGE SCALE GENOMIC DNA]</scope>
    <source>
        <strain evidence="2 3">3_1_6</strain>
    </source>
</reference>
<dbReference type="GeneID" id="78085932"/>
<dbReference type="OrthoDB" id="9806984at2"/>
<dbReference type="PANTHER" id="PTHR36698:SF3">
    <property type="entry name" value="ABC-TYPE TRANSPORT AUXILIARY LIPOPROTEIN COMPONENT DOMAIN-CONTAINING PROTEIN"/>
    <property type="match status" value="1"/>
</dbReference>
<dbReference type="EMBL" id="ADCP02000001">
    <property type="protein sequence ID" value="EFV45375.1"/>
    <property type="molecule type" value="Genomic_DNA"/>
</dbReference>
<dbReference type="AlphaFoldDB" id="E5Y3N4"/>
<evidence type="ECO:0000259" key="1">
    <source>
        <dbReference type="Pfam" id="PF02470"/>
    </source>
</evidence>
<organism evidence="2 3">
    <name type="scientific">Bilophila wadsworthia (strain 3_1_6)</name>
    <dbReference type="NCBI Taxonomy" id="563192"/>
    <lineage>
        <taxon>Bacteria</taxon>
        <taxon>Pseudomonadati</taxon>
        <taxon>Thermodesulfobacteriota</taxon>
        <taxon>Desulfovibrionia</taxon>
        <taxon>Desulfovibrionales</taxon>
        <taxon>Desulfovibrionaceae</taxon>
        <taxon>Bilophila</taxon>
    </lineage>
</organism>
<protein>
    <recommendedName>
        <fullName evidence="1">Mce/MlaD domain-containing protein</fullName>
    </recommendedName>
</protein>
<name>E5Y3N4_BILW3</name>
<gene>
    <name evidence="2" type="ORF">HMPREF0179_00795</name>
</gene>
<dbReference type="HOGENOM" id="CLU_013850_2_1_7"/>
<feature type="domain" description="Mce/MlaD" evidence="1">
    <location>
        <begin position="39"/>
        <end position="138"/>
    </location>
</feature>
<sequence>MSKPANKTLIGAFVVGATALLLLAIAVFGSGKLFQTTSRYVLFFDGSISGLSVGSPVLFRGVPVGRVVEIRLTGDLDNLVFQTPVFIELNKKDEGRFSVSDGDISKKEYLDRLVSHGLRATLATQSLLTGQLMIEMDFYPRSQIPYPIKEVKEYDDVPEIPTIPSQFDNILQTLTTLPYDDIASNVLDITEGVKKILSNSGTEQLIGHIDKLVVQLQDIGTNLDKTLTSIRGLAEPYTKLAQDTDKRLSAALEQASHVLSRIDNVAKETEMTVVSARGVVSKNSTTVIELNQAIREITEAARAVRVFANTLERNPEAVLRGKVR</sequence>